<keyword evidence="1" id="KW-1133">Transmembrane helix</keyword>
<dbReference type="OrthoDB" id="1030265at2"/>
<keyword evidence="1" id="KW-0812">Transmembrane</keyword>
<dbReference type="AlphaFoldDB" id="A0A8E1QZ75"/>
<organism evidence="2 3">
    <name type="scientific">Xylanibacter rarus</name>
    <dbReference type="NCBI Taxonomy" id="1676614"/>
    <lineage>
        <taxon>Bacteria</taxon>
        <taxon>Pseudomonadati</taxon>
        <taxon>Bacteroidota</taxon>
        <taxon>Bacteroidia</taxon>
        <taxon>Bacteroidales</taxon>
        <taxon>Prevotellaceae</taxon>
        <taxon>Xylanibacter</taxon>
    </lineage>
</organism>
<gene>
    <name evidence="2" type="ORF">ACU52_06520</name>
</gene>
<dbReference type="EMBL" id="LFQU01000010">
    <property type="protein sequence ID" value="KOO68654.1"/>
    <property type="molecule type" value="Genomic_DNA"/>
</dbReference>
<evidence type="ECO:0000313" key="2">
    <source>
        <dbReference type="EMBL" id="KOO68654.1"/>
    </source>
</evidence>
<name>A0A8E1QZ75_9BACT</name>
<dbReference type="RefSeq" id="WP_053398200.1">
    <property type="nucleotide sequence ID" value="NZ_LFQU01000010.1"/>
</dbReference>
<evidence type="ECO:0000256" key="1">
    <source>
        <dbReference type="SAM" id="Phobius"/>
    </source>
</evidence>
<sequence length="227" mass="26155">MKFKKIDKDELVGNVVVGGVLAGLVLSIPFVMLADGVKKIYNRIPAVARKRERLNAEIRKLEQILGLEGRDETCVQYDPYFYRNFSRDRLHYYYALKNKVERGYKSPDIVLAMKIKKPEINFLDMLESPICRANSGPSKYIVYLMADKGIYNIPDEAVQKVLKEDLGMELVDNDFKSLGLATLSECGRPGDYFIMSSPGEYLYEDVSYKNETIKKLIEDFRQRIQKL</sequence>
<reference evidence="2 3" key="1">
    <citation type="submission" date="2015-06" db="EMBL/GenBank/DDBJ databases">
        <title>Prevotella sp. 109, sp. nov., a novel member of the family Prevotellaceae isolated from human faeces.</title>
        <authorList>
            <person name="Shkoporov A.N."/>
            <person name="Chaplin A.V."/>
            <person name="Kafarskaia L.I."/>
            <person name="Efimov B.A."/>
        </authorList>
    </citation>
    <scope>NUCLEOTIDE SEQUENCE [LARGE SCALE GENOMIC DNA]</scope>
    <source>
        <strain evidence="2 3">109</strain>
    </source>
</reference>
<keyword evidence="3" id="KW-1185">Reference proteome</keyword>
<protein>
    <submittedName>
        <fullName evidence="2">Uncharacterized protein</fullName>
    </submittedName>
</protein>
<feature type="transmembrane region" description="Helical" evidence="1">
    <location>
        <begin position="12"/>
        <end position="34"/>
    </location>
</feature>
<comment type="caution">
    <text evidence="2">The sequence shown here is derived from an EMBL/GenBank/DDBJ whole genome shotgun (WGS) entry which is preliminary data.</text>
</comment>
<evidence type="ECO:0000313" key="3">
    <source>
        <dbReference type="Proteomes" id="UP000036951"/>
    </source>
</evidence>
<accession>A0A8E1QZ75</accession>
<keyword evidence="1" id="KW-0472">Membrane</keyword>
<proteinExistence type="predicted"/>
<dbReference type="Proteomes" id="UP000036951">
    <property type="component" value="Unassembled WGS sequence"/>
</dbReference>